<dbReference type="GO" id="GO:0061630">
    <property type="term" value="F:ubiquitin protein ligase activity"/>
    <property type="evidence" value="ECO:0007669"/>
    <property type="project" value="TreeGrafter"/>
</dbReference>
<dbReference type="InterPro" id="IPR051826">
    <property type="entry name" value="E3_ubiquitin-ligase_domain"/>
</dbReference>
<keyword evidence="1" id="KW-0479">Metal-binding</keyword>
<keyword evidence="5" id="KW-1185">Reference proteome</keyword>
<feature type="transmembrane region" description="Helical" evidence="2">
    <location>
        <begin position="162"/>
        <end position="182"/>
    </location>
</feature>
<reference evidence="4" key="1">
    <citation type="submission" date="2021-01" db="EMBL/GenBank/DDBJ databases">
        <authorList>
            <consortium name="Genoscope - CEA"/>
            <person name="William W."/>
        </authorList>
    </citation>
    <scope>NUCLEOTIDE SEQUENCE</scope>
</reference>
<dbReference type="GO" id="GO:0006511">
    <property type="term" value="P:ubiquitin-dependent protein catabolic process"/>
    <property type="evidence" value="ECO:0007669"/>
    <property type="project" value="TreeGrafter"/>
</dbReference>
<keyword evidence="1" id="KW-0862">Zinc</keyword>
<evidence type="ECO:0000256" key="1">
    <source>
        <dbReference type="PROSITE-ProRule" id="PRU00175"/>
    </source>
</evidence>
<proteinExistence type="predicted"/>
<dbReference type="GO" id="GO:0008270">
    <property type="term" value="F:zinc ion binding"/>
    <property type="evidence" value="ECO:0007669"/>
    <property type="project" value="UniProtKB-KW"/>
</dbReference>
<dbReference type="SMART" id="SM00184">
    <property type="entry name" value="RING"/>
    <property type="match status" value="1"/>
</dbReference>
<dbReference type="AlphaFoldDB" id="A0A8S1NBE9"/>
<evidence type="ECO:0000313" key="4">
    <source>
        <dbReference type="EMBL" id="CAD8089452.1"/>
    </source>
</evidence>
<comment type="caution">
    <text evidence="4">The sequence shown here is derived from an EMBL/GenBank/DDBJ whole genome shotgun (WGS) entry which is preliminary data.</text>
</comment>
<keyword evidence="1" id="KW-0863">Zinc-finger</keyword>
<feature type="transmembrane region" description="Helical" evidence="2">
    <location>
        <begin position="134"/>
        <end position="150"/>
    </location>
</feature>
<keyword evidence="2" id="KW-0812">Transmembrane</keyword>
<organism evidence="4 5">
    <name type="scientific">Paramecium primaurelia</name>
    <dbReference type="NCBI Taxonomy" id="5886"/>
    <lineage>
        <taxon>Eukaryota</taxon>
        <taxon>Sar</taxon>
        <taxon>Alveolata</taxon>
        <taxon>Ciliophora</taxon>
        <taxon>Intramacronucleata</taxon>
        <taxon>Oligohymenophorea</taxon>
        <taxon>Peniculida</taxon>
        <taxon>Parameciidae</taxon>
        <taxon>Paramecium</taxon>
    </lineage>
</organism>
<sequence length="318" mass="37625">MNISTSCAHSIRDFRWKNIILGCFSLLGLIFSCKSFVLDSNTFYQLIYISELIIGYFMMLVVFINQFLAMRQTQYVLTMSYLINETQRVNVQYTDQELEEMIKDECRNHVSKCSVFYTSIKMCFHNFCCESKDFLYLVLSAGVIISYFFEQRFQQEDIGGKVFILFCVTFWDLLLVTLGFIIEMPRRIRQYYKMRALHRRATRLQFLDLQRQVQSLGDNNLEGQQGLYIDLLHHDLIVDQNNEQRQNGFQGQNAINAEDEQVQCQICFEDMNENTNIQQLQCHPSHIFHSDCITSWFQRKRQENLVPSCPICRAPQNR</sequence>
<evidence type="ECO:0000259" key="3">
    <source>
        <dbReference type="PROSITE" id="PS50089"/>
    </source>
</evidence>
<dbReference type="PROSITE" id="PS50089">
    <property type="entry name" value="ZF_RING_2"/>
    <property type="match status" value="1"/>
</dbReference>
<keyword evidence="2" id="KW-1133">Transmembrane helix</keyword>
<feature type="transmembrane region" description="Helical" evidence="2">
    <location>
        <begin position="19"/>
        <end position="37"/>
    </location>
</feature>
<keyword evidence="2" id="KW-0472">Membrane</keyword>
<gene>
    <name evidence="4" type="ORF">PPRIM_AZ9-3.1.T0830200</name>
</gene>
<feature type="domain" description="RING-type" evidence="3">
    <location>
        <begin position="264"/>
        <end position="313"/>
    </location>
</feature>
<dbReference type="EMBL" id="CAJJDM010000086">
    <property type="protein sequence ID" value="CAD8089452.1"/>
    <property type="molecule type" value="Genomic_DNA"/>
</dbReference>
<evidence type="ECO:0000313" key="5">
    <source>
        <dbReference type="Proteomes" id="UP000688137"/>
    </source>
</evidence>
<dbReference type="Pfam" id="PF13639">
    <property type="entry name" value="zf-RING_2"/>
    <property type="match status" value="1"/>
</dbReference>
<dbReference type="OMA" id="SIRDFRW"/>
<feature type="transmembrane region" description="Helical" evidence="2">
    <location>
        <begin position="43"/>
        <end position="64"/>
    </location>
</feature>
<protein>
    <recommendedName>
        <fullName evidence="3">RING-type domain-containing protein</fullName>
    </recommendedName>
</protein>
<name>A0A8S1NBE9_PARPR</name>
<evidence type="ECO:0000256" key="2">
    <source>
        <dbReference type="SAM" id="Phobius"/>
    </source>
</evidence>
<dbReference type="PANTHER" id="PTHR22765:SF434">
    <property type="entry name" value="GB|AAD18119.1-RELATED"/>
    <property type="match status" value="1"/>
</dbReference>
<dbReference type="Proteomes" id="UP000688137">
    <property type="component" value="Unassembled WGS sequence"/>
</dbReference>
<dbReference type="PANTHER" id="PTHR22765">
    <property type="entry name" value="RING FINGER AND PROTEASE ASSOCIATED DOMAIN-CONTAINING"/>
    <property type="match status" value="1"/>
</dbReference>
<dbReference type="InterPro" id="IPR001841">
    <property type="entry name" value="Znf_RING"/>
</dbReference>
<accession>A0A8S1NBE9</accession>